<evidence type="ECO:0000313" key="1">
    <source>
        <dbReference type="EMBL" id="SDD89438.1"/>
    </source>
</evidence>
<gene>
    <name evidence="1" type="ORF">SAMN05216505_11346</name>
</gene>
<dbReference type="AlphaFoldDB" id="A0A1G6YGE1"/>
<reference evidence="2" key="1">
    <citation type="submission" date="2016-10" db="EMBL/GenBank/DDBJ databases">
        <authorList>
            <person name="Varghese N."/>
            <person name="Submissions S."/>
        </authorList>
    </citation>
    <scope>NUCLEOTIDE SEQUENCE [LARGE SCALE GENOMIC DNA]</scope>
    <source>
        <strain evidence="2">CGMCC 4.3504</strain>
    </source>
</reference>
<dbReference type="RefSeq" id="WP_276205355.1">
    <property type="nucleotide sequence ID" value="NZ_FMZK01000013.1"/>
</dbReference>
<proteinExistence type="predicted"/>
<dbReference type="EMBL" id="FMZK01000013">
    <property type="protein sequence ID" value="SDD89438.1"/>
    <property type="molecule type" value="Genomic_DNA"/>
</dbReference>
<protein>
    <submittedName>
        <fullName evidence="1">Uncharacterized protein</fullName>
    </submittedName>
</protein>
<organism evidence="1 2">
    <name type="scientific">Streptomyces prasinopilosus</name>
    <dbReference type="NCBI Taxonomy" id="67344"/>
    <lineage>
        <taxon>Bacteria</taxon>
        <taxon>Bacillati</taxon>
        <taxon>Actinomycetota</taxon>
        <taxon>Actinomycetes</taxon>
        <taxon>Kitasatosporales</taxon>
        <taxon>Streptomycetaceae</taxon>
        <taxon>Streptomyces</taxon>
    </lineage>
</organism>
<name>A0A1G6YGE1_9ACTN</name>
<dbReference type="Proteomes" id="UP000182100">
    <property type="component" value="Unassembled WGS sequence"/>
</dbReference>
<keyword evidence="2" id="KW-1185">Reference proteome</keyword>
<accession>A0A1G6YGE1</accession>
<sequence length="43" mass="4449">MAWAAGLWVLASNAKKASVAQPNGSAAARLTEEAPERLRRAGA</sequence>
<evidence type="ECO:0000313" key="2">
    <source>
        <dbReference type="Proteomes" id="UP000182100"/>
    </source>
</evidence>